<feature type="domain" description="ChlI/MoxR AAA lid" evidence="5">
    <location>
        <begin position="239"/>
        <end position="309"/>
    </location>
</feature>
<dbReference type="GO" id="GO:0005524">
    <property type="term" value="F:ATP binding"/>
    <property type="evidence" value="ECO:0007669"/>
    <property type="project" value="UniProtKB-KW"/>
</dbReference>
<dbReference type="PIRSF" id="PIRSF002849">
    <property type="entry name" value="AAA_ATPase_chaperone_MoxR_prd"/>
    <property type="match status" value="1"/>
</dbReference>
<dbReference type="GO" id="GO:0016887">
    <property type="term" value="F:ATP hydrolysis activity"/>
    <property type="evidence" value="ECO:0007669"/>
    <property type="project" value="InterPro"/>
</dbReference>
<dbReference type="PANTHER" id="PTHR42759">
    <property type="entry name" value="MOXR FAMILY PROTEIN"/>
    <property type="match status" value="1"/>
</dbReference>
<dbReference type="AlphaFoldDB" id="A0A7C2K0N0"/>
<reference evidence="6" key="1">
    <citation type="journal article" date="2020" name="mSystems">
        <title>Genome- and Community-Level Interaction Insights into Carbon Utilization and Element Cycling Functions of Hydrothermarchaeota in Hydrothermal Sediment.</title>
        <authorList>
            <person name="Zhou Z."/>
            <person name="Liu Y."/>
            <person name="Xu W."/>
            <person name="Pan J."/>
            <person name="Luo Z.H."/>
            <person name="Li M."/>
        </authorList>
    </citation>
    <scope>NUCLEOTIDE SEQUENCE [LARGE SCALE GENOMIC DNA]</scope>
    <source>
        <strain evidence="6">SpSt-339</strain>
    </source>
</reference>
<dbReference type="PANTHER" id="PTHR42759:SF1">
    <property type="entry name" value="MAGNESIUM-CHELATASE SUBUNIT CHLD"/>
    <property type="match status" value="1"/>
</dbReference>
<dbReference type="Pfam" id="PF17863">
    <property type="entry name" value="AAA_lid_2"/>
    <property type="match status" value="1"/>
</dbReference>
<evidence type="ECO:0000259" key="4">
    <source>
        <dbReference type="Pfam" id="PF07726"/>
    </source>
</evidence>
<keyword evidence="1" id="KW-0547">Nucleotide-binding</keyword>
<feature type="domain" description="ATPase AAA-3" evidence="4">
    <location>
        <begin position="40"/>
        <end position="170"/>
    </location>
</feature>
<sequence length="319" mass="35379">MEAADIASLFERTVAEIGRVLVGQEELVEATVVALFCEGHVLVEGVPGLGKTLLVTTLSRVLSCPFRRIQFTPDLMPSDITGHSVYDLQERRFTFNAGPLFTSLLLADEINRAPAKTQSALLEAMQERQVTVDGVVYPLTPPFITIATQNPLEQEGTYPLPEAQLDRFMFKLLVSYPSAEEEARILDNYVKGHDHRRLDTYGLQPVLNAQQVVDVQRQIVRVIVEPSIVQYITAIVGRTRQWPTVEVGASPRASVNLLLGSRALAACRGRNYVVPDDVKQLAPWVLRHRLRLNPEAEIDGTSVESVIHDVLDAVEAPQP</sequence>
<dbReference type="FunFam" id="3.40.50.300:FF:000640">
    <property type="entry name" value="MoxR family ATPase"/>
    <property type="match status" value="1"/>
</dbReference>
<evidence type="ECO:0000313" key="6">
    <source>
        <dbReference type="EMBL" id="HEN15418.1"/>
    </source>
</evidence>
<evidence type="ECO:0000256" key="3">
    <source>
        <dbReference type="ARBA" id="ARBA00061607"/>
    </source>
</evidence>
<name>A0A7C2K0N0_9PLAN</name>
<comment type="similarity">
    <text evidence="3">Belongs to the MoxR family.</text>
</comment>
<dbReference type="InterPro" id="IPR027417">
    <property type="entry name" value="P-loop_NTPase"/>
</dbReference>
<dbReference type="InterPro" id="IPR041628">
    <property type="entry name" value="ChlI/MoxR_AAA_lid"/>
</dbReference>
<dbReference type="EMBL" id="DSOK01000237">
    <property type="protein sequence ID" value="HEN15418.1"/>
    <property type="molecule type" value="Genomic_DNA"/>
</dbReference>
<evidence type="ECO:0000256" key="1">
    <source>
        <dbReference type="ARBA" id="ARBA00022741"/>
    </source>
</evidence>
<dbReference type="Gene3D" id="1.10.8.80">
    <property type="entry name" value="Magnesium chelatase subunit I, C-Terminal domain"/>
    <property type="match status" value="1"/>
</dbReference>
<proteinExistence type="inferred from homology"/>
<dbReference type="Gene3D" id="3.40.50.300">
    <property type="entry name" value="P-loop containing nucleotide triphosphate hydrolases"/>
    <property type="match status" value="1"/>
</dbReference>
<keyword evidence="2" id="KW-0067">ATP-binding</keyword>
<accession>A0A7C2K0N0</accession>
<gene>
    <name evidence="6" type="ORF">ENQ76_08135</name>
</gene>
<evidence type="ECO:0000259" key="5">
    <source>
        <dbReference type="Pfam" id="PF17863"/>
    </source>
</evidence>
<dbReference type="InterPro" id="IPR011703">
    <property type="entry name" value="ATPase_AAA-3"/>
</dbReference>
<protein>
    <submittedName>
        <fullName evidence="6">MoxR family ATPase</fullName>
    </submittedName>
</protein>
<dbReference type="Pfam" id="PF07726">
    <property type="entry name" value="AAA_3"/>
    <property type="match status" value="1"/>
</dbReference>
<dbReference type="SUPFAM" id="SSF52540">
    <property type="entry name" value="P-loop containing nucleoside triphosphate hydrolases"/>
    <property type="match status" value="1"/>
</dbReference>
<comment type="caution">
    <text evidence="6">The sequence shown here is derived from an EMBL/GenBank/DDBJ whole genome shotgun (WGS) entry which is preliminary data.</text>
</comment>
<evidence type="ECO:0000256" key="2">
    <source>
        <dbReference type="ARBA" id="ARBA00022840"/>
    </source>
</evidence>
<dbReference type="InterPro" id="IPR050764">
    <property type="entry name" value="CbbQ/NirQ/NorQ/GpvN"/>
</dbReference>
<organism evidence="6">
    <name type="scientific">Schlesneria paludicola</name>
    <dbReference type="NCBI Taxonomy" id="360056"/>
    <lineage>
        <taxon>Bacteria</taxon>
        <taxon>Pseudomonadati</taxon>
        <taxon>Planctomycetota</taxon>
        <taxon>Planctomycetia</taxon>
        <taxon>Planctomycetales</taxon>
        <taxon>Planctomycetaceae</taxon>
        <taxon>Schlesneria</taxon>
    </lineage>
</organism>